<reference evidence="1 2" key="1">
    <citation type="submission" date="2008-09" db="EMBL/GenBank/DDBJ databases">
        <authorList>
            <person name="Fulton L."/>
            <person name="Clifton S."/>
            <person name="Fulton B."/>
            <person name="Xu J."/>
            <person name="Minx P."/>
            <person name="Pepin K.H."/>
            <person name="Johnson M."/>
            <person name="Thiruvilangam P."/>
            <person name="Bhonagiri V."/>
            <person name="Nash W.E."/>
            <person name="Mardis E.R."/>
            <person name="Wilson R.K."/>
        </authorList>
    </citation>
    <scope>NUCLEOTIDE SEQUENCE [LARGE SCALE GENOMIC DNA]</scope>
    <source>
        <strain evidence="1 2">DSM 7454</strain>
    </source>
</reference>
<proteinExistence type="predicted"/>
<comment type="caution">
    <text evidence="1">The sequence shown here is derived from an EMBL/GenBank/DDBJ whole genome shotgun (WGS) entry which is preliminary data.</text>
</comment>
<gene>
    <name evidence="1" type="ORF">ANHYDRO_01864</name>
</gene>
<accession>B6WB83</accession>
<protein>
    <submittedName>
        <fullName evidence="1">Uncharacterized protein</fullName>
    </submittedName>
</protein>
<dbReference type="Proteomes" id="UP000005451">
    <property type="component" value="Unassembled WGS sequence"/>
</dbReference>
<evidence type="ECO:0000313" key="2">
    <source>
        <dbReference type="Proteomes" id="UP000005451"/>
    </source>
</evidence>
<dbReference type="AlphaFoldDB" id="B6WB83"/>
<evidence type="ECO:0000313" key="1">
    <source>
        <dbReference type="EMBL" id="EEB35352.1"/>
    </source>
</evidence>
<organism evidence="1 2">
    <name type="scientific">Anaerococcus hydrogenalis DSM 7454</name>
    <dbReference type="NCBI Taxonomy" id="561177"/>
    <lineage>
        <taxon>Bacteria</taxon>
        <taxon>Bacillati</taxon>
        <taxon>Bacillota</taxon>
        <taxon>Tissierellia</taxon>
        <taxon>Tissierellales</taxon>
        <taxon>Peptoniphilaceae</taxon>
        <taxon>Anaerococcus</taxon>
    </lineage>
</organism>
<dbReference type="STRING" id="561177.ANHYDRO_01864"/>
<name>B6WB83_9FIRM</name>
<dbReference type="eggNOG" id="ENOG5033UKB">
    <property type="taxonomic scope" value="Bacteria"/>
</dbReference>
<sequence>MGIIYYKDKFRESFMKDFKYENNRIKEIDKLLVEARDALGVLQRATKRVGKASDYSLTGLVGRNIVGDFLRSNKNNSINKAIDRSQDVLLSLHSNLLTFDPKLASIIDLPYKLSQFSSPRNPISDMKLRIDMRKKKLDIQKSEKKLITLIKRLSKERSKEINKIKKSIELKAFED</sequence>
<reference evidence="1 2" key="2">
    <citation type="submission" date="2008-10" db="EMBL/GenBank/DDBJ databases">
        <title>Draft genome sequence of Anaerococcus hydrogenalis (DSM 7454).</title>
        <authorList>
            <person name="Sudarsanam P."/>
            <person name="Ley R."/>
            <person name="Guruge J."/>
            <person name="Turnbaugh P.J."/>
            <person name="Mahowald M."/>
            <person name="Liep D."/>
            <person name="Gordon J."/>
        </authorList>
    </citation>
    <scope>NUCLEOTIDE SEQUENCE [LARGE SCALE GENOMIC DNA]</scope>
    <source>
        <strain evidence="1 2">DSM 7454</strain>
    </source>
</reference>
<dbReference type="EMBL" id="ABXA01000044">
    <property type="protein sequence ID" value="EEB35352.1"/>
    <property type="molecule type" value="Genomic_DNA"/>
</dbReference>